<name>A0AAE1N847_9FABA</name>
<comment type="caution">
    <text evidence="2">The sequence shown here is derived from an EMBL/GenBank/DDBJ whole genome shotgun (WGS) entry which is preliminary data.</text>
</comment>
<dbReference type="InterPro" id="IPR004097">
    <property type="entry name" value="DHHA2"/>
</dbReference>
<evidence type="ECO:0000259" key="1">
    <source>
        <dbReference type="Pfam" id="PF02833"/>
    </source>
</evidence>
<reference evidence="2" key="1">
    <citation type="submission" date="2023-10" db="EMBL/GenBank/DDBJ databases">
        <title>Chromosome-level genome of the transformable northern wattle, Acacia crassicarpa.</title>
        <authorList>
            <person name="Massaro I."/>
            <person name="Sinha N.R."/>
            <person name="Poethig S."/>
            <person name="Leichty A.R."/>
        </authorList>
    </citation>
    <scope>NUCLEOTIDE SEQUENCE</scope>
    <source>
        <strain evidence="2">Acra3RX</strain>
        <tissue evidence="2">Leaf</tissue>
    </source>
</reference>
<dbReference type="Gene3D" id="3.90.1640.10">
    <property type="entry name" value="inorganic pyrophosphatase (n-terminal core)"/>
    <property type="match status" value="1"/>
</dbReference>
<dbReference type="Pfam" id="PF02833">
    <property type="entry name" value="DHHA2"/>
    <property type="match status" value="1"/>
</dbReference>
<feature type="domain" description="DHHA2" evidence="1">
    <location>
        <begin position="421"/>
        <end position="530"/>
    </location>
</feature>
<sequence length="575" mass="64675">MRRFDGLTQNEQDIYFRSRDNPFFDGLTRRSPLARAEGQAPLESQGISISRNFFRSLSDSVEKVIPEEPMDLQVENLALSGFRSKSVERSSSERRFNTNRSTPIIRLDIQSAVKELYSKYVGDTDDCSPMNPDPVGPVNPEPVEGHNAFEAPPRLKIETTYSVSETKENLSNISFPLSAGLYYNGLSPQLEIVESCESIIKLNAYLRERKDDVKAGVPGRFLHAVMGIDNADVGILASTIMYAFYLNETLRSDQFCTVPIINIKRANLGSHAELKWLLDSCQIDQSSLIFADEIDLSYYDLFGSLKIVLVKSSKIANRQEKLKHAVVEIFHCIKGDSVYPWVKTVTRGEESSCCTAIAEKFATYSLEVLASRSFSRLLLAGILLDTANLKDPHCTPKDKYMTSLLLNGAGRFGCNGLFQLLKHKAHDVSTLKLADILQRDFKKWTELESADARSLSGIGMSCIGVSIGQLVSHPEHLVQEIQYFQLSEKLKALIIVSGYYNDEKNFKREILVSAESVKLLESMIFFFDFNASRLSLKSLNLPGLRKEMKAFEIDKITPRKTIEHLIEEFVGVRKA</sequence>
<dbReference type="PANTHER" id="PTHR12112">
    <property type="entry name" value="BNIP - RELATED"/>
    <property type="match status" value="1"/>
</dbReference>
<dbReference type="EMBL" id="JAWXYG010000001">
    <property type="protein sequence ID" value="KAK4285054.1"/>
    <property type="molecule type" value="Genomic_DNA"/>
</dbReference>
<dbReference type="InterPro" id="IPR038222">
    <property type="entry name" value="DHHA2_dom_sf"/>
</dbReference>
<evidence type="ECO:0000313" key="3">
    <source>
        <dbReference type="Proteomes" id="UP001293593"/>
    </source>
</evidence>
<dbReference type="Gene3D" id="3.10.310.20">
    <property type="entry name" value="DHHA2 domain"/>
    <property type="match status" value="1"/>
</dbReference>
<keyword evidence="3" id="KW-1185">Reference proteome</keyword>
<dbReference type="GO" id="GO:0004309">
    <property type="term" value="F:exopolyphosphatase activity"/>
    <property type="evidence" value="ECO:0007669"/>
    <property type="project" value="TreeGrafter"/>
</dbReference>
<dbReference type="GO" id="GO:0005737">
    <property type="term" value="C:cytoplasm"/>
    <property type="evidence" value="ECO:0007669"/>
    <property type="project" value="InterPro"/>
</dbReference>
<proteinExistence type="predicted"/>
<protein>
    <recommendedName>
        <fullName evidence="1">DHHA2 domain-containing protein</fullName>
    </recommendedName>
</protein>
<dbReference type="SUPFAM" id="SSF64182">
    <property type="entry name" value="DHH phosphoesterases"/>
    <property type="match status" value="1"/>
</dbReference>
<evidence type="ECO:0000313" key="2">
    <source>
        <dbReference type="EMBL" id="KAK4285054.1"/>
    </source>
</evidence>
<dbReference type="Proteomes" id="UP001293593">
    <property type="component" value="Unassembled WGS sequence"/>
</dbReference>
<dbReference type="InterPro" id="IPR038763">
    <property type="entry name" value="DHH_sf"/>
</dbReference>
<accession>A0AAE1N847</accession>
<gene>
    <name evidence="2" type="ORF">QN277_001800</name>
</gene>
<dbReference type="AlphaFoldDB" id="A0AAE1N847"/>
<dbReference type="PANTHER" id="PTHR12112:SF52">
    <property type="entry name" value="DHHA2 DOMAIN-CONTAINING PROTEIN"/>
    <property type="match status" value="1"/>
</dbReference>
<organism evidence="2 3">
    <name type="scientific">Acacia crassicarpa</name>
    <name type="common">northern wattle</name>
    <dbReference type="NCBI Taxonomy" id="499986"/>
    <lineage>
        <taxon>Eukaryota</taxon>
        <taxon>Viridiplantae</taxon>
        <taxon>Streptophyta</taxon>
        <taxon>Embryophyta</taxon>
        <taxon>Tracheophyta</taxon>
        <taxon>Spermatophyta</taxon>
        <taxon>Magnoliopsida</taxon>
        <taxon>eudicotyledons</taxon>
        <taxon>Gunneridae</taxon>
        <taxon>Pentapetalae</taxon>
        <taxon>rosids</taxon>
        <taxon>fabids</taxon>
        <taxon>Fabales</taxon>
        <taxon>Fabaceae</taxon>
        <taxon>Caesalpinioideae</taxon>
        <taxon>mimosoid clade</taxon>
        <taxon>Acacieae</taxon>
        <taxon>Acacia</taxon>
    </lineage>
</organism>